<dbReference type="Gene3D" id="3.30.9.10">
    <property type="entry name" value="D-Amino Acid Oxidase, subunit A, domain 2"/>
    <property type="match status" value="1"/>
</dbReference>
<gene>
    <name evidence="7" type="primary">lhgO</name>
    <name evidence="7" type="ORF">MBUL_00191</name>
</gene>
<dbReference type="PANTHER" id="PTHR43104">
    <property type="entry name" value="L-2-HYDROXYGLUTARATE DEHYDROGENASE, MITOCHONDRIAL"/>
    <property type="match status" value="1"/>
</dbReference>
<keyword evidence="3" id="KW-0274">FAD</keyword>
<dbReference type="PANTHER" id="PTHR43104:SF4">
    <property type="entry name" value="L-2-HYDROXYGLUTARATE DEHYDROGENASE, MITOCHONDRIAL"/>
    <property type="match status" value="1"/>
</dbReference>
<dbReference type="GO" id="GO:0003973">
    <property type="term" value="F:(S)-2-hydroxy-acid oxidase activity"/>
    <property type="evidence" value="ECO:0007669"/>
    <property type="project" value="UniProtKB-EC"/>
</dbReference>
<comment type="similarity">
    <text evidence="5">Belongs to the L2HGDH family.</text>
</comment>
<evidence type="ECO:0000256" key="2">
    <source>
        <dbReference type="ARBA" id="ARBA00022630"/>
    </source>
</evidence>
<dbReference type="Gene3D" id="3.50.50.60">
    <property type="entry name" value="FAD/NAD(P)-binding domain"/>
    <property type="match status" value="1"/>
</dbReference>
<dbReference type="AlphaFoldDB" id="A0A679ILK8"/>
<dbReference type="GO" id="GO:0047545">
    <property type="term" value="F:(S)-2-hydroxyglutarate dehydrogenase activity"/>
    <property type="evidence" value="ECO:0007669"/>
    <property type="project" value="TreeGrafter"/>
</dbReference>
<evidence type="ECO:0000259" key="6">
    <source>
        <dbReference type="Pfam" id="PF01266"/>
    </source>
</evidence>
<keyword evidence="4 7" id="KW-0560">Oxidoreductase</keyword>
<dbReference type="SUPFAM" id="SSF51905">
    <property type="entry name" value="FAD/NAD(P)-binding domain"/>
    <property type="match status" value="1"/>
</dbReference>
<evidence type="ECO:0000256" key="4">
    <source>
        <dbReference type="ARBA" id="ARBA00023002"/>
    </source>
</evidence>
<sequence>MDVLVIGAGIVGLAVARVLGRRGHSVVVAESEGAIGTGVSSRSSEVIHGGMYYPAGSLRARHCTRGRRMLYDVCRSHGVPHARPGKLIVATAENERAALEGIAERGRANGVEGLVLLEGREARALEPNLACIAALHSPETGIVDSHALMLALQGDIEDAGGAIAFHAPVGAIRRDDGGWRVEVCGEVLAFDAVVNAAGLGAQAVARAVEPYPGGRIPRQVLAKGSYFGCLGRPAFSRLIYPAPMEGGLGIHLTLDLAGRMRFGPDVEWVEAPDYVVDPARAEVFAHAIRRYWPGLPDDVLTPDYAGIRPKLTGRGETAADFLIDGPAEHGLPNLVHLFGIESPGLTSSLSLAEEVADRLVGAEA</sequence>
<evidence type="ECO:0000256" key="1">
    <source>
        <dbReference type="ARBA" id="ARBA00001974"/>
    </source>
</evidence>
<dbReference type="Pfam" id="PF01266">
    <property type="entry name" value="DAO"/>
    <property type="match status" value="1"/>
</dbReference>
<evidence type="ECO:0000256" key="5">
    <source>
        <dbReference type="ARBA" id="ARBA00037941"/>
    </source>
</evidence>
<keyword evidence="2" id="KW-0285">Flavoprotein</keyword>
<evidence type="ECO:0000313" key="7">
    <source>
        <dbReference type="EMBL" id="CAA2099514.1"/>
    </source>
</evidence>
<name>A0A679ILK8_9HYPH</name>
<dbReference type="InterPro" id="IPR006076">
    <property type="entry name" value="FAD-dep_OxRdtase"/>
</dbReference>
<organism evidence="7">
    <name type="scientific">Methylobacterium bullatum</name>
    <dbReference type="NCBI Taxonomy" id="570505"/>
    <lineage>
        <taxon>Bacteria</taxon>
        <taxon>Pseudomonadati</taxon>
        <taxon>Pseudomonadota</taxon>
        <taxon>Alphaproteobacteria</taxon>
        <taxon>Hyphomicrobiales</taxon>
        <taxon>Methylobacteriaceae</taxon>
        <taxon>Methylobacterium</taxon>
    </lineage>
</organism>
<reference evidence="7" key="1">
    <citation type="submission" date="2019-12" db="EMBL/GenBank/DDBJ databases">
        <authorList>
            <person name="Cremers G."/>
        </authorList>
    </citation>
    <scope>NUCLEOTIDE SEQUENCE</scope>
    <source>
        <strain evidence="7">Mbul1</strain>
    </source>
</reference>
<evidence type="ECO:0000256" key="3">
    <source>
        <dbReference type="ARBA" id="ARBA00022827"/>
    </source>
</evidence>
<comment type="cofactor">
    <cofactor evidence="1">
        <name>FAD</name>
        <dbReference type="ChEBI" id="CHEBI:57692"/>
    </cofactor>
</comment>
<accession>A0A679ILK8</accession>
<feature type="domain" description="FAD dependent oxidoreductase" evidence="6">
    <location>
        <begin position="2"/>
        <end position="358"/>
    </location>
</feature>
<dbReference type="EMBL" id="LR743504">
    <property type="protein sequence ID" value="CAA2099514.1"/>
    <property type="molecule type" value="Genomic_DNA"/>
</dbReference>
<protein>
    <submittedName>
        <fullName evidence="7">L-2-hydroxyglutarate oxidase LhgO</fullName>
        <ecNumber evidence="7">1.1.3.15</ecNumber>
    </submittedName>
</protein>
<proteinExistence type="inferred from homology"/>
<dbReference type="InterPro" id="IPR036188">
    <property type="entry name" value="FAD/NAD-bd_sf"/>
</dbReference>
<dbReference type="EC" id="1.1.3.15" evidence="7"/>